<evidence type="ECO:0008006" key="2">
    <source>
        <dbReference type="Google" id="ProtNLM"/>
    </source>
</evidence>
<protein>
    <recommendedName>
        <fullName evidence="2">CR-type domain-containing protein</fullName>
    </recommendedName>
</protein>
<comment type="caution">
    <text evidence="1">The sequence shown here is derived from an EMBL/GenBank/DDBJ whole genome shotgun (WGS) entry which is preliminary data.</text>
</comment>
<name>A0A0F8YUZ3_9ZZZZ</name>
<sequence>QGTWPSVRGEDSTACNTVMGETTTRLRDSRLSNSTMCNTCDIKAIKERLDEITPQVEALCESCNGDGEIGMFRDGQPIVCDACEGNGREK</sequence>
<dbReference type="AlphaFoldDB" id="A0A0F8YUZ3"/>
<organism evidence="1">
    <name type="scientific">marine sediment metagenome</name>
    <dbReference type="NCBI Taxonomy" id="412755"/>
    <lineage>
        <taxon>unclassified sequences</taxon>
        <taxon>metagenomes</taxon>
        <taxon>ecological metagenomes</taxon>
    </lineage>
</organism>
<feature type="non-terminal residue" evidence="1">
    <location>
        <position position="1"/>
    </location>
</feature>
<dbReference type="EMBL" id="LAZR01051379">
    <property type="protein sequence ID" value="KKK85282.1"/>
    <property type="molecule type" value="Genomic_DNA"/>
</dbReference>
<evidence type="ECO:0000313" key="1">
    <source>
        <dbReference type="EMBL" id="KKK85282.1"/>
    </source>
</evidence>
<gene>
    <name evidence="1" type="ORF">LCGC14_2774840</name>
</gene>
<reference evidence="1" key="1">
    <citation type="journal article" date="2015" name="Nature">
        <title>Complex archaea that bridge the gap between prokaryotes and eukaryotes.</title>
        <authorList>
            <person name="Spang A."/>
            <person name="Saw J.H."/>
            <person name="Jorgensen S.L."/>
            <person name="Zaremba-Niedzwiedzka K."/>
            <person name="Martijn J."/>
            <person name="Lind A.E."/>
            <person name="van Eijk R."/>
            <person name="Schleper C."/>
            <person name="Guy L."/>
            <person name="Ettema T.J."/>
        </authorList>
    </citation>
    <scope>NUCLEOTIDE SEQUENCE</scope>
</reference>
<accession>A0A0F8YUZ3</accession>
<proteinExistence type="predicted"/>